<name>A0AAW7Y232_9GAMM</name>
<accession>A0AAW7Y232</accession>
<evidence type="ECO:0000259" key="2">
    <source>
        <dbReference type="Pfam" id="PF13439"/>
    </source>
</evidence>
<dbReference type="Pfam" id="PF00534">
    <property type="entry name" value="Glycos_transf_1"/>
    <property type="match status" value="1"/>
</dbReference>
<dbReference type="PANTHER" id="PTHR45947:SF14">
    <property type="entry name" value="SLL1723 PROTEIN"/>
    <property type="match status" value="1"/>
</dbReference>
<evidence type="ECO:0000313" key="3">
    <source>
        <dbReference type="EMBL" id="MDO6542648.1"/>
    </source>
</evidence>
<dbReference type="InterPro" id="IPR050194">
    <property type="entry name" value="Glycosyltransferase_grp1"/>
</dbReference>
<proteinExistence type="predicted"/>
<evidence type="ECO:0000313" key="4">
    <source>
        <dbReference type="Proteomes" id="UP001170624"/>
    </source>
</evidence>
<evidence type="ECO:0000259" key="1">
    <source>
        <dbReference type="Pfam" id="PF00534"/>
    </source>
</evidence>
<reference evidence="3" key="1">
    <citation type="submission" date="2023-07" db="EMBL/GenBank/DDBJ databases">
        <title>Genome content predicts the carbon catabolic preferences of heterotrophic bacteria.</title>
        <authorList>
            <person name="Gralka M."/>
        </authorList>
    </citation>
    <scope>NUCLEOTIDE SEQUENCE</scope>
    <source>
        <strain evidence="3">G2M05</strain>
    </source>
</reference>
<sequence>MMKNIAIVAPTFPVLSETFIRTEVESIQESGYQVMVFTFKKNKEKTKTRYPVHTIGDHFHWSFLKSLTPKRIKNCWQFINEQQSLPKRSLFFYSLKLAAQLVEHNIHHIHAHFCQHTAAHAIAAAKLAGITVSFVGHGHDVNETPFDITTKIKHADLVIAVCQFMADKFNQYHHGNIKVLHCGVKTSLFTPQLRPASPSFRFVFVGRLIESKGLTYLISSLQPLINNYHFSLDIIGDGELAESLHEQVQSLGLSAHINFLGAKPHHWITQNLPYYDCLIAPFCVAKSGSVDTGPLVLKEAMSVSVPVITTDLPGCQEIVSAGTGYIVEQNNVEQLTHAISDFVSLSPSERLTMGLNTRKAVLENFDAHKQALTLCRWIETLPPPSSQPLLSTSHYTPE</sequence>
<dbReference type="GO" id="GO:0016757">
    <property type="term" value="F:glycosyltransferase activity"/>
    <property type="evidence" value="ECO:0007669"/>
    <property type="project" value="InterPro"/>
</dbReference>
<dbReference type="SUPFAM" id="SSF53756">
    <property type="entry name" value="UDP-Glycosyltransferase/glycogen phosphorylase"/>
    <property type="match status" value="1"/>
</dbReference>
<dbReference type="RefSeq" id="WP_303499136.1">
    <property type="nucleotide sequence ID" value="NZ_JAUOPU010000007.1"/>
</dbReference>
<dbReference type="PANTHER" id="PTHR45947">
    <property type="entry name" value="SULFOQUINOVOSYL TRANSFERASE SQD2"/>
    <property type="match status" value="1"/>
</dbReference>
<dbReference type="AlphaFoldDB" id="A0AAW7Y232"/>
<dbReference type="InterPro" id="IPR028098">
    <property type="entry name" value="Glyco_trans_4-like_N"/>
</dbReference>
<feature type="domain" description="Glycosyl transferase family 1" evidence="1">
    <location>
        <begin position="197"/>
        <end position="359"/>
    </location>
</feature>
<dbReference type="Gene3D" id="3.40.50.2000">
    <property type="entry name" value="Glycogen Phosphorylase B"/>
    <property type="match status" value="2"/>
</dbReference>
<dbReference type="Pfam" id="PF13439">
    <property type="entry name" value="Glyco_transf_4"/>
    <property type="match status" value="1"/>
</dbReference>
<dbReference type="Proteomes" id="UP001170624">
    <property type="component" value="Unassembled WGS sequence"/>
</dbReference>
<organism evidence="3 4">
    <name type="scientific">Photobacterium sanguinicancri</name>
    <dbReference type="NCBI Taxonomy" id="875932"/>
    <lineage>
        <taxon>Bacteria</taxon>
        <taxon>Pseudomonadati</taxon>
        <taxon>Pseudomonadota</taxon>
        <taxon>Gammaproteobacteria</taxon>
        <taxon>Vibrionales</taxon>
        <taxon>Vibrionaceae</taxon>
        <taxon>Photobacterium</taxon>
    </lineage>
</organism>
<dbReference type="EMBL" id="JAUOPU010000007">
    <property type="protein sequence ID" value="MDO6542648.1"/>
    <property type="molecule type" value="Genomic_DNA"/>
</dbReference>
<gene>
    <name evidence="3" type="ORF">Q4568_08890</name>
</gene>
<feature type="domain" description="Glycosyltransferase subfamily 4-like N-terminal" evidence="2">
    <location>
        <begin position="17"/>
        <end position="187"/>
    </location>
</feature>
<comment type="caution">
    <text evidence="3">The sequence shown here is derived from an EMBL/GenBank/DDBJ whole genome shotgun (WGS) entry which is preliminary data.</text>
</comment>
<protein>
    <submittedName>
        <fullName evidence="3">Glycosyltransferase</fullName>
    </submittedName>
</protein>
<dbReference type="InterPro" id="IPR001296">
    <property type="entry name" value="Glyco_trans_1"/>
</dbReference>